<dbReference type="RefSeq" id="WP_135471976.1">
    <property type="nucleotide sequence ID" value="NZ_CATJLD010000036.1"/>
</dbReference>
<dbReference type="InterPro" id="IPR048136">
    <property type="entry name" value="STM3941-like"/>
</dbReference>
<evidence type="ECO:0000313" key="1">
    <source>
        <dbReference type="EMBL" id="TGG36232.1"/>
    </source>
</evidence>
<keyword evidence="2" id="KW-1185">Reference proteome</keyword>
<dbReference type="NCBIfam" id="NF041635">
    <property type="entry name" value="STM3941_fam"/>
    <property type="match status" value="1"/>
</dbReference>
<accession>A0A4Z0UZN5</accession>
<dbReference type="AlphaFoldDB" id="A0A4Z0UZN5"/>
<protein>
    <submittedName>
        <fullName evidence="1">Uncharacterized protein</fullName>
    </submittedName>
</protein>
<reference evidence="1 2" key="1">
    <citation type="submission" date="2019-02" db="EMBL/GenBank/DDBJ databases">
        <title>Isolation and identification of novel species under the genus Muribaculum.</title>
        <authorList>
            <person name="Miyake S."/>
            <person name="Ding Y."/>
            <person name="Low A."/>
            <person name="Soh M."/>
            <person name="Seedorf H."/>
        </authorList>
    </citation>
    <scope>NUCLEOTIDE SEQUENCE [LARGE SCALE GENOMIC DNA]</scope>
    <source>
        <strain evidence="1 2">TLL-A3</strain>
    </source>
</reference>
<gene>
    <name evidence="1" type="ORF">EZ315_10175</name>
</gene>
<sequence>MKPTDKTNHTISFADVRTFRFISGCSPKMIAFDYNTIPLIHKYEDSSRFKQSLMNFNFNHTGAIENIPVVNLTNERERYMHLIEQTFEM</sequence>
<proteinExistence type="predicted"/>
<organism evidence="1 2">
    <name type="scientific">Duncaniella freteri</name>
    <dbReference type="NCBI Taxonomy" id="2530391"/>
    <lineage>
        <taxon>Bacteria</taxon>
        <taxon>Pseudomonadati</taxon>
        <taxon>Bacteroidota</taxon>
        <taxon>Bacteroidia</taxon>
        <taxon>Bacteroidales</taxon>
        <taxon>Muribaculaceae</taxon>
        <taxon>Duncaniella</taxon>
    </lineage>
</organism>
<evidence type="ECO:0000313" key="2">
    <source>
        <dbReference type="Proteomes" id="UP000297635"/>
    </source>
</evidence>
<dbReference type="EMBL" id="SJSA01000002">
    <property type="protein sequence ID" value="TGG36232.1"/>
    <property type="molecule type" value="Genomic_DNA"/>
</dbReference>
<dbReference type="Proteomes" id="UP000297635">
    <property type="component" value="Unassembled WGS sequence"/>
</dbReference>
<comment type="caution">
    <text evidence="1">The sequence shown here is derived from an EMBL/GenBank/DDBJ whole genome shotgun (WGS) entry which is preliminary data.</text>
</comment>
<name>A0A4Z0UZN5_9BACT</name>